<keyword evidence="3" id="KW-0500">Molybdenum</keyword>
<keyword evidence="6" id="KW-0560">Oxidoreductase</keyword>
<dbReference type="Pfam" id="PF01568">
    <property type="entry name" value="Molydop_binding"/>
    <property type="match status" value="1"/>
</dbReference>
<dbReference type="EMBL" id="CABR01000031">
    <property type="protein sequence ID" value="CBI09405.1"/>
    <property type="molecule type" value="Genomic_DNA"/>
</dbReference>
<dbReference type="InterPro" id="IPR006657">
    <property type="entry name" value="MoPterin_dinucl-bd_dom"/>
</dbReference>
<keyword evidence="9" id="KW-0472">Membrane</keyword>
<keyword evidence="4" id="KW-0479">Metal-binding</keyword>
<dbReference type="SUPFAM" id="SSF50692">
    <property type="entry name" value="ADC-like"/>
    <property type="match status" value="1"/>
</dbReference>
<dbReference type="Gene3D" id="3.40.228.10">
    <property type="entry name" value="Dimethylsulfoxide Reductase, domain 2"/>
    <property type="match status" value="1"/>
</dbReference>
<reference evidence="11" key="1">
    <citation type="submission" date="2009-10" db="EMBL/GenBank/DDBJ databases">
        <title>Diversity of trophic interactions inside an arsenic-rich microbial ecosystem.</title>
        <authorList>
            <person name="Bertin P.N."/>
            <person name="Heinrich-Salmeron A."/>
            <person name="Pelletier E."/>
            <person name="Goulhen-Chollet F."/>
            <person name="Arsene-Ploetze F."/>
            <person name="Gallien S."/>
            <person name="Calteau A."/>
            <person name="Vallenet D."/>
            <person name="Casiot C."/>
            <person name="Chane-Woon-Ming B."/>
            <person name="Giloteaux L."/>
            <person name="Barakat M."/>
            <person name="Bonnefoy V."/>
            <person name="Bruneel O."/>
            <person name="Chandler M."/>
            <person name="Cleiss J."/>
            <person name="Duran R."/>
            <person name="Elbaz-Poulichet F."/>
            <person name="Fonknechten N."/>
            <person name="Lauga B."/>
            <person name="Mornico D."/>
            <person name="Ortet P."/>
            <person name="Schaeffer C."/>
            <person name="Siguier P."/>
            <person name="Alexander Thil Smith A."/>
            <person name="Van Dorsselaer A."/>
            <person name="Weissenbach J."/>
            <person name="Medigue C."/>
            <person name="Le Paslier D."/>
        </authorList>
    </citation>
    <scope>NUCLEOTIDE SEQUENCE</scope>
</reference>
<evidence type="ECO:0000256" key="6">
    <source>
        <dbReference type="ARBA" id="ARBA00023002"/>
    </source>
</evidence>
<dbReference type="Pfam" id="PF00384">
    <property type="entry name" value="Molybdopterin"/>
    <property type="match status" value="1"/>
</dbReference>
<dbReference type="SMART" id="SM00926">
    <property type="entry name" value="Molybdop_Fe4S4"/>
    <property type="match status" value="1"/>
</dbReference>
<keyword evidence="9" id="KW-1133">Transmembrane helix</keyword>
<dbReference type="GO" id="GO:0046872">
    <property type="term" value="F:metal ion binding"/>
    <property type="evidence" value="ECO:0007669"/>
    <property type="project" value="UniProtKB-KW"/>
</dbReference>
<sequence length="1062" mass="117737">MSLIDEKISRRKFVTGSVAVTSGIVALGGSWPWLPGMFYRPGTYNYPMLTEGQAAESVRYSVCRQCRSDCGIEARVVNGVLVKLDGNPYHPNTTEPHLDYATPVDKARMVPIAHSLCARGQAGRQSVYDRYRIFYPLKRSGPRGSNQWKTISWEQLIDEVTNGGILFKDVPGEESRQVEGYSDLWKGGQGPNTPVDPQHPDMGPITNQLVNFWGRAEPGQGDFIERFAHAFGSVNAIPHVSVCEVSHHVATRTSTDGKHNMLKPDFRNSEYVIFFGVDLFQANFPMQTMSRKVAAAASGESSNPPLKYVIVDSRAPQGVARAIRHVKVRPGYDGAIVMGMIRRIIEQHRYNASYLSIPNPDAAHQAGELNFTNATWLVVDDPHHPLYRKFLTAEAAGLSSSGKAAASGIPAVVIDTKTGKPGVAEQVDMARLWPGADLSVQPIQVNGVSCRTGFQLLYEEARAHTLPEYAELAGIPEDTIVTLAEEFTSHGRRAAVDFYRGAVKHTNGTYTGRGIMTLNFLIGCIDWAGGYITGGNSANNMGTYPNAPYNLTKWPSPKYTVPAGVAISREGTFYEDTSLYQDAVAAGKNPFPTKRPWLPFSFGVWQELFGGAWHQYPYACKILFMHEANPAFTAPPGMSGYPDEELPVLRLIKDLKKVPLFIVSDILISETSSYADYIVPDTNYPEIWGTLGGFPITPTSVMGVRHPVIEPLTAKTPTGAPMCMENFLIDVAKKLSLPGFGKNAFMEGGDLNEREDYYLKMVANVAFDPSLLKLEGKNLVPTGPVPDASTPDEWRETNRFKARHNAALSEAQWAKVAYVISRGGRFEDYDVGYLPDRPEVMTYRYGQEKLPLQIYNPIVARTHNTISGEWLSGVGKFEHIRLLDGRRLDSLDRKEEYPFTLITYKQPIHSKSRTWADQWLVELMPESFAEINPMDARRLGVGDGDWVWIRSATYPKGYKTQVQIMPGVRPGVVSFPAAFGHWHYNSGHWTINGETYRGDDAKNTRTRMNHLMRLDPSITGADGWGTCLQDPYGGSCSYYDTGVQIVKTTAPEEGIYTPGIHA</sequence>
<dbReference type="GO" id="GO:0016491">
    <property type="term" value="F:oxidoreductase activity"/>
    <property type="evidence" value="ECO:0007669"/>
    <property type="project" value="UniProtKB-KW"/>
</dbReference>
<keyword evidence="9" id="KW-0812">Transmembrane</keyword>
<evidence type="ECO:0000256" key="4">
    <source>
        <dbReference type="ARBA" id="ARBA00022723"/>
    </source>
</evidence>
<evidence type="ECO:0000256" key="1">
    <source>
        <dbReference type="ARBA" id="ARBA00010312"/>
    </source>
</evidence>
<organism evidence="11">
    <name type="scientific">mine drainage metagenome</name>
    <dbReference type="NCBI Taxonomy" id="410659"/>
    <lineage>
        <taxon>unclassified sequences</taxon>
        <taxon>metagenomes</taxon>
        <taxon>ecological metagenomes</taxon>
    </lineage>
</organism>
<comment type="similarity">
    <text evidence="1">Belongs to the prokaryotic molybdopterin-containing oxidoreductase family.</text>
</comment>
<dbReference type="Gene3D" id="2.20.25.90">
    <property type="entry name" value="ADC-like domains"/>
    <property type="match status" value="1"/>
</dbReference>
<dbReference type="Gene3D" id="2.40.40.20">
    <property type="match status" value="1"/>
</dbReference>
<keyword evidence="8" id="KW-0411">Iron-sulfur</keyword>
<keyword evidence="5" id="KW-0732">Signal</keyword>
<feature type="domain" description="4Fe-4S Mo/W bis-MGD-type" evidence="10">
    <location>
        <begin position="56"/>
        <end position="131"/>
    </location>
</feature>
<evidence type="ECO:0000256" key="8">
    <source>
        <dbReference type="ARBA" id="ARBA00023014"/>
    </source>
</evidence>
<evidence type="ECO:0000256" key="2">
    <source>
        <dbReference type="ARBA" id="ARBA00022485"/>
    </source>
</evidence>
<dbReference type="Pfam" id="PF04879">
    <property type="entry name" value="Molybdop_Fe4S4"/>
    <property type="match status" value="1"/>
</dbReference>
<dbReference type="PROSITE" id="PS51669">
    <property type="entry name" value="4FE4S_MOW_BIS_MGD"/>
    <property type="match status" value="1"/>
</dbReference>
<name>E6QQ84_9ZZZZ</name>
<keyword evidence="7" id="KW-0408">Iron</keyword>
<feature type="transmembrane region" description="Helical" evidence="9">
    <location>
        <begin position="12"/>
        <end position="34"/>
    </location>
</feature>
<evidence type="ECO:0000313" key="11">
    <source>
        <dbReference type="EMBL" id="CBI09405.1"/>
    </source>
</evidence>
<evidence type="ECO:0000256" key="9">
    <source>
        <dbReference type="SAM" id="Phobius"/>
    </source>
</evidence>
<dbReference type="PANTHER" id="PTHR43742:SF9">
    <property type="entry name" value="TETRATHIONATE REDUCTASE SUBUNIT A"/>
    <property type="match status" value="1"/>
</dbReference>
<evidence type="ECO:0000256" key="5">
    <source>
        <dbReference type="ARBA" id="ARBA00022729"/>
    </source>
</evidence>
<evidence type="ECO:0000256" key="3">
    <source>
        <dbReference type="ARBA" id="ARBA00022505"/>
    </source>
</evidence>
<dbReference type="InterPro" id="IPR050612">
    <property type="entry name" value="Prok_Mopterin_Oxidored"/>
</dbReference>
<dbReference type="SUPFAM" id="SSF53706">
    <property type="entry name" value="Formate dehydrogenase/DMSO reductase, domains 1-3"/>
    <property type="match status" value="1"/>
</dbReference>
<comment type="caution">
    <text evidence="11">The sequence shown here is derived from an EMBL/GenBank/DDBJ whole genome shotgun (WGS) entry which is preliminary data.</text>
</comment>
<dbReference type="GO" id="GO:0043546">
    <property type="term" value="F:molybdopterin cofactor binding"/>
    <property type="evidence" value="ECO:0007669"/>
    <property type="project" value="InterPro"/>
</dbReference>
<dbReference type="AlphaFoldDB" id="E6QQ84"/>
<evidence type="ECO:0000259" key="10">
    <source>
        <dbReference type="PROSITE" id="PS51669"/>
    </source>
</evidence>
<accession>E6QQ84</accession>
<dbReference type="Gene3D" id="3.40.50.740">
    <property type="match status" value="2"/>
</dbReference>
<dbReference type="InterPro" id="IPR009010">
    <property type="entry name" value="Asp_de-COase-like_dom_sf"/>
</dbReference>
<dbReference type="GO" id="GO:0051539">
    <property type="term" value="F:4 iron, 4 sulfur cluster binding"/>
    <property type="evidence" value="ECO:0007669"/>
    <property type="project" value="UniProtKB-KW"/>
</dbReference>
<proteinExistence type="inferred from homology"/>
<dbReference type="PANTHER" id="PTHR43742">
    <property type="entry name" value="TRIMETHYLAMINE-N-OXIDE REDUCTASE"/>
    <property type="match status" value="1"/>
</dbReference>
<protein>
    <submittedName>
        <fullName evidence="11">Putative Twin-arginine translocation pathway signal</fullName>
    </submittedName>
</protein>
<dbReference type="InterPro" id="IPR006963">
    <property type="entry name" value="Mopterin_OxRdtase_4Fe-4S_dom"/>
</dbReference>
<gene>
    <name evidence="11" type="ORF">CARN7_0133</name>
</gene>
<dbReference type="InterPro" id="IPR006656">
    <property type="entry name" value="Mopterin_OxRdtase"/>
</dbReference>
<keyword evidence="2" id="KW-0004">4Fe-4S</keyword>
<evidence type="ECO:0000256" key="7">
    <source>
        <dbReference type="ARBA" id="ARBA00023004"/>
    </source>
</evidence>